<dbReference type="Gene3D" id="3.30.565.10">
    <property type="entry name" value="Histidine kinase-like ATPase, C-terminal domain"/>
    <property type="match status" value="1"/>
</dbReference>
<comment type="catalytic activity">
    <reaction evidence="1">
        <text>ATP + protein L-histidine = ADP + protein N-phospho-L-histidine.</text>
        <dbReference type="EC" id="2.7.13.3"/>
    </reaction>
</comment>
<dbReference type="CDD" id="cd00075">
    <property type="entry name" value="HATPase"/>
    <property type="match status" value="1"/>
</dbReference>
<comment type="caution">
    <text evidence="9">The sequence shown here is derived from an EMBL/GenBank/DDBJ whole genome shotgun (WGS) entry which is preliminary data.</text>
</comment>
<keyword evidence="10" id="KW-1185">Reference proteome</keyword>
<evidence type="ECO:0000256" key="3">
    <source>
        <dbReference type="ARBA" id="ARBA00022553"/>
    </source>
</evidence>
<keyword evidence="5 9" id="KW-0418">Kinase</keyword>
<dbReference type="SMART" id="SM00387">
    <property type="entry name" value="HATPase_c"/>
    <property type="match status" value="1"/>
</dbReference>
<dbReference type="Proteomes" id="UP001179181">
    <property type="component" value="Unassembled WGS sequence"/>
</dbReference>
<name>A0ABX0ULW4_9BACT</name>
<evidence type="ECO:0000256" key="7">
    <source>
        <dbReference type="SAM" id="MobiDB-lite"/>
    </source>
</evidence>
<keyword evidence="4" id="KW-0808">Transferase</keyword>
<evidence type="ECO:0000256" key="2">
    <source>
        <dbReference type="ARBA" id="ARBA00012438"/>
    </source>
</evidence>
<evidence type="ECO:0000313" key="10">
    <source>
        <dbReference type="Proteomes" id="UP001179181"/>
    </source>
</evidence>
<dbReference type="Pfam" id="PF14361">
    <property type="entry name" value="RsbRD_N"/>
    <property type="match status" value="1"/>
</dbReference>
<proteinExistence type="predicted"/>
<dbReference type="RefSeq" id="WP_167269746.1">
    <property type="nucleotide sequence ID" value="NZ_JAASQJ010000002.1"/>
</dbReference>
<organism evidence="9 10">
    <name type="scientific">Dyadobacter arcticus</name>
    <dbReference type="NCBI Taxonomy" id="1078754"/>
    <lineage>
        <taxon>Bacteria</taxon>
        <taxon>Pseudomonadati</taxon>
        <taxon>Bacteroidota</taxon>
        <taxon>Cytophagia</taxon>
        <taxon>Cytophagales</taxon>
        <taxon>Spirosomataceae</taxon>
        <taxon>Dyadobacter</taxon>
    </lineage>
</organism>
<evidence type="ECO:0000256" key="6">
    <source>
        <dbReference type="ARBA" id="ARBA00023012"/>
    </source>
</evidence>
<dbReference type="PANTHER" id="PTHR45453:SF1">
    <property type="entry name" value="PHOSPHATE REGULON SENSOR PROTEIN PHOR"/>
    <property type="match status" value="1"/>
</dbReference>
<keyword evidence="6" id="KW-0902">Two-component regulatory system</keyword>
<keyword evidence="3" id="KW-0597">Phosphoprotein</keyword>
<evidence type="ECO:0000256" key="5">
    <source>
        <dbReference type="ARBA" id="ARBA00022777"/>
    </source>
</evidence>
<dbReference type="Gene3D" id="1.10.287.130">
    <property type="match status" value="1"/>
</dbReference>
<dbReference type="InterPro" id="IPR025751">
    <property type="entry name" value="RsbRD_N_dom"/>
</dbReference>
<dbReference type="PROSITE" id="PS50109">
    <property type="entry name" value="HIS_KIN"/>
    <property type="match status" value="1"/>
</dbReference>
<protein>
    <recommendedName>
        <fullName evidence="2">histidine kinase</fullName>
        <ecNumber evidence="2">2.7.13.3</ecNumber>
    </recommendedName>
</protein>
<dbReference type="Pfam" id="PF02518">
    <property type="entry name" value="HATPase_c"/>
    <property type="match status" value="1"/>
</dbReference>
<dbReference type="InterPro" id="IPR036890">
    <property type="entry name" value="HATPase_C_sf"/>
</dbReference>
<dbReference type="SUPFAM" id="SSF47384">
    <property type="entry name" value="Homodimeric domain of signal transducing histidine kinase"/>
    <property type="match status" value="1"/>
</dbReference>
<reference evidence="9 10" key="1">
    <citation type="submission" date="2020-03" db="EMBL/GenBank/DDBJ databases">
        <title>Genomic Encyclopedia of Type Strains, Phase IV (KMG-IV): sequencing the most valuable type-strain genomes for metagenomic binning, comparative biology and taxonomic classification.</title>
        <authorList>
            <person name="Goeker M."/>
        </authorList>
    </citation>
    <scope>NUCLEOTIDE SEQUENCE [LARGE SCALE GENOMIC DNA]</scope>
    <source>
        <strain evidence="9 10">DSM 102865</strain>
    </source>
</reference>
<evidence type="ECO:0000256" key="1">
    <source>
        <dbReference type="ARBA" id="ARBA00000085"/>
    </source>
</evidence>
<dbReference type="InterPro" id="IPR005467">
    <property type="entry name" value="His_kinase_dom"/>
</dbReference>
<dbReference type="EMBL" id="JAASQJ010000002">
    <property type="protein sequence ID" value="NIJ52959.1"/>
    <property type="molecule type" value="Genomic_DNA"/>
</dbReference>
<evidence type="ECO:0000259" key="8">
    <source>
        <dbReference type="PROSITE" id="PS50109"/>
    </source>
</evidence>
<dbReference type="GO" id="GO:0016301">
    <property type="term" value="F:kinase activity"/>
    <property type="evidence" value="ECO:0007669"/>
    <property type="project" value="UniProtKB-KW"/>
</dbReference>
<dbReference type="PANTHER" id="PTHR45453">
    <property type="entry name" value="PHOSPHATE REGULON SENSOR PROTEIN PHOR"/>
    <property type="match status" value="1"/>
</dbReference>
<dbReference type="InterPro" id="IPR036097">
    <property type="entry name" value="HisK_dim/P_sf"/>
</dbReference>
<sequence length="421" mass="47608">MVKSEKDVEHLIQHLYARRETILSSWRTICIQTQTQITNTSFSQQEFNDHVPAILDILAQRLKGEPDEPNLIDQARDHGLHRWQHGYSLPELLTELEILYGVILDEVQGFQKTYDKLDVDIFSIVHRQVFNLFGETSRGSVLYYDKLRQTSAAAQANAMQHELEGLEQLSKDRSEHLRHSTHDLRSGFSFMVGATQLLQMPNTQEEIIKLVDMLNLNLSSIRGMLFQLTDYAPIEANQETLDIKEFDVAAMLQKVVSTAQPIADQHNLTLRADGPSTLFVKSDSVKVQRIVQNLLYNALKYTKKGGIYISWTKENDTHWTLSIQDTGPGYKPNSPVHLSVEQLKPLGQPINTHQAGGRSGNPFDAPPSTDQIKNPYASQMKESEGLGLFIVKKLCELLSASMDIESEPGEGTLVRVRFILE</sequence>
<dbReference type="InterPro" id="IPR050351">
    <property type="entry name" value="BphY/WalK/GraS-like"/>
</dbReference>
<feature type="domain" description="Histidine kinase" evidence="8">
    <location>
        <begin position="179"/>
        <end position="421"/>
    </location>
</feature>
<dbReference type="InterPro" id="IPR003594">
    <property type="entry name" value="HATPase_dom"/>
</dbReference>
<evidence type="ECO:0000313" key="9">
    <source>
        <dbReference type="EMBL" id="NIJ52959.1"/>
    </source>
</evidence>
<dbReference type="EC" id="2.7.13.3" evidence="2"/>
<gene>
    <name evidence="9" type="ORF">FHS68_002129</name>
</gene>
<dbReference type="SUPFAM" id="SSF55874">
    <property type="entry name" value="ATPase domain of HSP90 chaperone/DNA topoisomerase II/histidine kinase"/>
    <property type="match status" value="1"/>
</dbReference>
<accession>A0ABX0ULW4</accession>
<evidence type="ECO:0000256" key="4">
    <source>
        <dbReference type="ARBA" id="ARBA00022679"/>
    </source>
</evidence>
<feature type="region of interest" description="Disordered" evidence="7">
    <location>
        <begin position="349"/>
        <end position="374"/>
    </location>
</feature>